<dbReference type="EMBL" id="PP511443">
    <property type="protein sequence ID" value="XCD04251.1"/>
    <property type="molecule type" value="Genomic_DNA"/>
</dbReference>
<reference evidence="1" key="1">
    <citation type="submission" date="2024-03" db="EMBL/GenBank/DDBJ databases">
        <title>Diverse circular DNA viruses in blood, oral, and fecal samples of captive lemurs.</title>
        <authorList>
            <person name="Paietta E.N."/>
            <person name="Kraberger S."/>
            <person name="Lund M.C."/>
            <person name="Custer J.M."/>
            <person name="Vargas K.M."/>
            <person name="Ehmke E.E."/>
            <person name="Yoder A.D."/>
            <person name="Varsani A."/>
        </authorList>
    </citation>
    <scope>NUCLEOTIDE SEQUENCE</scope>
    <source>
        <strain evidence="1">Duke_22FF_208</strain>
    </source>
</reference>
<evidence type="ECO:0000313" key="1">
    <source>
        <dbReference type="EMBL" id="XCD04251.1"/>
    </source>
</evidence>
<organism evidence="1">
    <name type="scientific">Dulem virus 37</name>
    <dbReference type="NCBI Taxonomy" id="3145755"/>
    <lineage>
        <taxon>Viruses</taxon>
        <taxon>Duplodnaviria</taxon>
        <taxon>Heunggongvirae</taxon>
        <taxon>Uroviricota</taxon>
        <taxon>Caudoviricetes</taxon>
    </lineage>
</organism>
<proteinExistence type="predicted"/>
<name>A0AAU8AXD7_9CAUD</name>
<accession>A0AAU8AXD7</accession>
<protein>
    <submittedName>
        <fullName evidence="1">HeH/LEM domain protein</fullName>
    </submittedName>
</protein>
<sequence length="109" mass="11692">MYKLKLIKGRSYTGRGVKATASNPVIEVETKEISDSLLASGYFSFVGEAVPANSASSVSDKPLTKMTEKELEAYAEENGIDLTGLSKKADKLAAIQQALEAGELFDDED</sequence>